<dbReference type="PANTHER" id="PTHR33793:SF2">
    <property type="entry name" value="AGGLUTININ-LIKE PROTEIN 6"/>
    <property type="match status" value="1"/>
</dbReference>
<evidence type="ECO:0000256" key="5">
    <source>
        <dbReference type="ARBA" id="ARBA00022622"/>
    </source>
</evidence>
<evidence type="ECO:0000256" key="13">
    <source>
        <dbReference type="SAM" id="SignalP"/>
    </source>
</evidence>
<dbReference type="HOGENOM" id="CLU_031316_1_0_1"/>
<dbReference type="SMART" id="SM01056">
    <property type="entry name" value="Candida_ALS_N"/>
    <property type="match status" value="1"/>
</dbReference>
<evidence type="ECO:0000256" key="11">
    <source>
        <dbReference type="ARBA" id="ARBA00023180"/>
    </source>
</evidence>
<evidence type="ECO:0000256" key="2">
    <source>
        <dbReference type="ARBA" id="ARBA00004589"/>
    </source>
</evidence>
<evidence type="ECO:0000256" key="6">
    <source>
        <dbReference type="ARBA" id="ARBA00022729"/>
    </source>
</evidence>
<evidence type="ECO:0000313" key="16">
    <source>
        <dbReference type="Proteomes" id="UP000000707"/>
    </source>
</evidence>
<keyword evidence="7" id="KW-0677">Repeat</keyword>
<dbReference type="PANTHER" id="PTHR33793">
    <property type="entry name" value="ALPHA-AGGLUTININ"/>
    <property type="match status" value="1"/>
</dbReference>
<dbReference type="SUPFAM" id="SSF49401">
    <property type="entry name" value="Bacterial adhesins"/>
    <property type="match status" value="1"/>
</dbReference>
<evidence type="ECO:0000256" key="1">
    <source>
        <dbReference type="ARBA" id="ARBA00004191"/>
    </source>
</evidence>
<keyword evidence="10" id="KW-1015">Disulfide bond</keyword>
<dbReference type="eggNOG" id="ENOG502RGCG">
    <property type="taxonomic scope" value="Eukaryota"/>
</dbReference>
<keyword evidence="5" id="KW-0336">GPI-anchor</keyword>
<dbReference type="Proteomes" id="UP000000707">
    <property type="component" value="Unassembled WGS sequence"/>
</dbReference>
<evidence type="ECO:0000256" key="3">
    <source>
        <dbReference type="ARBA" id="ARBA00022512"/>
    </source>
</evidence>
<gene>
    <name evidence="15" type="ORF">CANTEDRAFT_93631</name>
</gene>
<dbReference type="GO" id="GO:0030446">
    <property type="term" value="C:hyphal cell wall"/>
    <property type="evidence" value="ECO:0007669"/>
    <property type="project" value="TreeGrafter"/>
</dbReference>
<dbReference type="GO" id="GO:0098609">
    <property type="term" value="P:cell-cell adhesion"/>
    <property type="evidence" value="ECO:0007669"/>
    <property type="project" value="TreeGrafter"/>
</dbReference>
<keyword evidence="11" id="KW-0325">Glycoprotein</keyword>
<evidence type="ECO:0000256" key="10">
    <source>
        <dbReference type="ARBA" id="ARBA00023157"/>
    </source>
</evidence>
<evidence type="ECO:0000256" key="8">
    <source>
        <dbReference type="ARBA" id="ARBA00022889"/>
    </source>
</evidence>
<dbReference type="InterPro" id="IPR008966">
    <property type="entry name" value="Adhesion_dom_sf"/>
</dbReference>
<sequence length="300" mass="32029">MIRLFWVLLWFCASPIAATQVTGIFTSFNDLTFQSSGYDQIPSSPSWYATLGWTINGANVAAGDTFTLTLDCVLKFTDSASTFNLAVGSTTYATCTYSNGELIVPYSTINCVVSSSITTSTSASGTVSFPFTFNPGGGGSSVDLTDSTCFSAGTNTASFHDGSNTLTHTFTVISENTSSNAKSYQLVRSMPSMKRTQIYHLGATCNGGIVSGSFGMTVSGFDCNNMHVGITNNLNDFLMVKPTYSSFSMTGTCSTSGYVVTFSNIPAGYRMFMDTLVPFPSNGYLGVTLTNTVWKFGVQW</sequence>
<dbReference type="InterPro" id="IPR043063">
    <property type="entry name" value="Agglutinin-like_N_N2"/>
</dbReference>
<organism evidence="16">
    <name type="scientific">Candida tenuis (strain ATCC 10573 / BCRC 21748 / CBS 615 / JCM 9827 / NBRC 10315 / NRRL Y-1498 / VKM Y-70)</name>
    <name type="common">Yeast</name>
    <name type="synonym">Yamadazyma tenuis</name>
    <dbReference type="NCBI Taxonomy" id="590646"/>
    <lineage>
        <taxon>Eukaryota</taxon>
        <taxon>Fungi</taxon>
        <taxon>Dikarya</taxon>
        <taxon>Ascomycota</taxon>
        <taxon>Saccharomycotina</taxon>
        <taxon>Pichiomycetes</taxon>
        <taxon>Debaryomycetaceae</taxon>
        <taxon>Yamadazyma</taxon>
    </lineage>
</organism>
<dbReference type="Gene3D" id="2.60.40.1280">
    <property type="match status" value="1"/>
</dbReference>
<dbReference type="GO" id="GO:0098552">
    <property type="term" value="C:side of membrane"/>
    <property type="evidence" value="ECO:0007669"/>
    <property type="project" value="UniProtKB-KW"/>
</dbReference>
<dbReference type="InterPro" id="IPR033504">
    <property type="entry name" value="ALS"/>
</dbReference>
<protein>
    <recommendedName>
        <fullName evidence="14">Agglutinin-like protein N-terminal domain-containing protein</fullName>
    </recommendedName>
</protein>
<dbReference type="GO" id="GO:0030448">
    <property type="term" value="P:hyphal growth"/>
    <property type="evidence" value="ECO:0007669"/>
    <property type="project" value="TreeGrafter"/>
</dbReference>
<dbReference type="InterPro" id="IPR024672">
    <property type="entry name" value="Agglutinin-like_N"/>
</dbReference>
<reference evidence="15 16" key="1">
    <citation type="journal article" date="2011" name="Proc. Natl. Acad. Sci. U.S.A.">
        <title>Comparative genomics of xylose-fermenting fungi for enhanced biofuel production.</title>
        <authorList>
            <person name="Wohlbach D.J."/>
            <person name="Kuo A."/>
            <person name="Sato T.K."/>
            <person name="Potts K.M."/>
            <person name="Salamov A.A."/>
            <person name="LaButti K.M."/>
            <person name="Sun H."/>
            <person name="Clum A."/>
            <person name="Pangilinan J.L."/>
            <person name="Lindquist E.A."/>
            <person name="Lucas S."/>
            <person name="Lapidus A."/>
            <person name="Jin M."/>
            <person name="Gunawan C."/>
            <person name="Balan V."/>
            <person name="Dale B.E."/>
            <person name="Jeffries T.W."/>
            <person name="Zinkel R."/>
            <person name="Barry K.W."/>
            <person name="Grigoriev I.V."/>
            <person name="Gasch A.P."/>
        </authorList>
    </citation>
    <scope>NUCLEOTIDE SEQUENCE [LARGE SCALE GENOMIC DNA]</scope>
    <source>
        <strain evidence="16">ATCC 10573 / BCRC 21748 / CBS 615 / JCM 9827 / NBRC 10315 / NRRL Y-1498 / VKM Y-70</strain>
    </source>
</reference>
<keyword evidence="4" id="KW-0964">Secreted</keyword>
<evidence type="ECO:0000256" key="4">
    <source>
        <dbReference type="ARBA" id="ARBA00022525"/>
    </source>
</evidence>
<name>G3B3A5_CANTC</name>
<feature type="chain" id="PRO_5003442710" description="Agglutinin-like protein N-terminal domain-containing protein" evidence="13">
    <location>
        <begin position="19"/>
        <end position="300"/>
    </location>
</feature>
<keyword evidence="3" id="KW-0134">Cell wall</keyword>
<accession>G3B3A5</accession>
<evidence type="ECO:0000256" key="9">
    <source>
        <dbReference type="ARBA" id="ARBA00023136"/>
    </source>
</evidence>
<dbReference type="InterPro" id="IPR011252">
    <property type="entry name" value="Fibrogen-bd_dom1"/>
</dbReference>
<evidence type="ECO:0000313" key="15">
    <source>
        <dbReference type="EMBL" id="EGV64122.1"/>
    </source>
</evidence>
<keyword evidence="16" id="KW-1185">Reference proteome</keyword>
<feature type="signal peptide" evidence="13">
    <location>
        <begin position="1"/>
        <end position="18"/>
    </location>
</feature>
<proteinExistence type="predicted"/>
<keyword evidence="6 13" id="KW-0732">Signal</keyword>
<dbReference type="EMBL" id="GL996521">
    <property type="protein sequence ID" value="EGV64122.1"/>
    <property type="molecule type" value="Genomic_DNA"/>
</dbReference>
<comment type="subcellular location">
    <subcellularLocation>
        <location evidence="2">Membrane</location>
        <topology evidence="2">Lipid-anchor</topology>
        <topology evidence="2">GPI-anchor</topology>
    </subcellularLocation>
    <subcellularLocation>
        <location evidence="1">Secreted</location>
        <location evidence="1">Cell wall</location>
    </subcellularLocation>
</comment>
<keyword evidence="12" id="KW-0449">Lipoprotein</keyword>
<evidence type="ECO:0000256" key="7">
    <source>
        <dbReference type="ARBA" id="ARBA00022737"/>
    </source>
</evidence>
<dbReference type="GO" id="GO:1903561">
    <property type="term" value="C:extracellular vesicle"/>
    <property type="evidence" value="ECO:0007669"/>
    <property type="project" value="TreeGrafter"/>
</dbReference>
<feature type="domain" description="Agglutinin-like protein N-terminal" evidence="14">
    <location>
        <begin position="52"/>
        <end position="300"/>
    </location>
</feature>
<evidence type="ECO:0000256" key="12">
    <source>
        <dbReference type="ARBA" id="ARBA00023288"/>
    </source>
</evidence>
<dbReference type="OrthoDB" id="3981162at2759"/>
<evidence type="ECO:0000259" key="14">
    <source>
        <dbReference type="SMART" id="SM01056"/>
    </source>
</evidence>
<dbReference type="AlphaFoldDB" id="G3B3A5"/>
<dbReference type="Pfam" id="PF11766">
    <property type="entry name" value="Candida_ALS_N"/>
    <property type="match status" value="1"/>
</dbReference>
<dbReference type="GO" id="GO:0009986">
    <property type="term" value="C:cell surface"/>
    <property type="evidence" value="ECO:0007669"/>
    <property type="project" value="TreeGrafter"/>
</dbReference>
<keyword evidence="8" id="KW-0130">Cell adhesion</keyword>
<keyword evidence="9" id="KW-0472">Membrane</keyword>
<dbReference type="Gene3D" id="2.60.40.2430">
    <property type="entry name" value="Agglutinin-like protein, N-terminal domain, N2 subdomain"/>
    <property type="match status" value="1"/>
</dbReference>
<dbReference type="GO" id="GO:0030445">
    <property type="term" value="C:yeast-form cell wall"/>
    <property type="evidence" value="ECO:0007669"/>
    <property type="project" value="TreeGrafter"/>
</dbReference>